<dbReference type="GO" id="GO:0006952">
    <property type="term" value="P:defense response"/>
    <property type="evidence" value="ECO:0007669"/>
    <property type="project" value="UniProtKB-KW"/>
</dbReference>
<evidence type="ECO:0000313" key="6">
    <source>
        <dbReference type="Proteomes" id="UP001054252"/>
    </source>
</evidence>
<keyword evidence="1" id="KW-0677">Repeat</keyword>
<evidence type="ECO:0000313" key="5">
    <source>
        <dbReference type="EMBL" id="GKV47278.1"/>
    </source>
</evidence>
<dbReference type="GO" id="GO:0000166">
    <property type="term" value="F:nucleotide binding"/>
    <property type="evidence" value="ECO:0007669"/>
    <property type="project" value="UniProtKB-KW"/>
</dbReference>
<comment type="caution">
    <text evidence="5">The sequence shown here is derived from an EMBL/GenBank/DDBJ whole genome shotgun (WGS) entry which is preliminary data.</text>
</comment>
<dbReference type="Gene3D" id="1.20.5.4130">
    <property type="match status" value="1"/>
</dbReference>
<gene>
    <name evidence="5" type="ORF">SLEP1_g54191</name>
</gene>
<name>A0AAV5MCP9_9ROSI</name>
<keyword evidence="3" id="KW-0611">Plant defense</keyword>
<dbReference type="Pfam" id="PF18052">
    <property type="entry name" value="Rx_N"/>
    <property type="match status" value="1"/>
</dbReference>
<dbReference type="InterPro" id="IPR041118">
    <property type="entry name" value="Rx_N"/>
</dbReference>
<dbReference type="Proteomes" id="UP001054252">
    <property type="component" value="Unassembled WGS sequence"/>
</dbReference>
<proteinExistence type="predicted"/>
<organism evidence="5 6">
    <name type="scientific">Rubroshorea leprosula</name>
    <dbReference type="NCBI Taxonomy" id="152421"/>
    <lineage>
        <taxon>Eukaryota</taxon>
        <taxon>Viridiplantae</taxon>
        <taxon>Streptophyta</taxon>
        <taxon>Embryophyta</taxon>
        <taxon>Tracheophyta</taxon>
        <taxon>Spermatophyta</taxon>
        <taxon>Magnoliopsida</taxon>
        <taxon>eudicotyledons</taxon>
        <taxon>Gunneridae</taxon>
        <taxon>Pentapetalae</taxon>
        <taxon>rosids</taxon>
        <taxon>malvids</taxon>
        <taxon>Malvales</taxon>
        <taxon>Dipterocarpaceae</taxon>
        <taxon>Rubroshorea</taxon>
    </lineage>
</organism>
<dbReference type="AlphaFoldDB" id="A0AAV5MCP9"/>
<evidence type="ECO:0000256" key="3">
    <source>
        <dbReference type="ARBA" id="ARBA00022821"/>
    </source>
</evidence>
<evidence type="ECO:0000259" key="4">
    <source>
        <dbReference type="Pfam" id="PF18052"/>
    </source>
</evidence>
<reference evidence="5 6" key="1">
    <citation type="journal article" date="2021" name="Commun. Biol.">
        <title>The genome of Shorea leprosula (Dipterocarpaceae) highlights the ecological relevance of drought in aseasonal tropical rainforests.</title>
        <authorList>
            <person name="Ng K.K.S."/>
            <person name="Kobayashi M.J."/>
            <person name="Fawcett J.A."/>
            <person name="Hatakeyama M."/>
            <person name="Paape T."/>
            <person name="Ng C.H."/>
            <person name="Ang C.C."/>
            <person name="Tnah L.H."/>
            <person name="Lee C.T."/>
            <person name="Nishiyama T."/>
            <person name="Sese J."/>
            <person name="O'Brien M.J."/>
            <person name="Copetti D."/>
            <person name="Mohd Noor M.I."/>
            <person name="Ong R.C."/>
            <person name="Putra M."/>
            <person name="Sireger I.Z."/>
            <person name="Indrioko S."/>
            <person name="Kosugi Y."/>
            <person name="Izuno A."/>
            <person name="Isagi Y."/>
            <person name="Lee S.L."/>
            <person name="Shimizu K.K."/>
        </authorList>
    </citation>
    <scope>NUCLEOTIDE SEQUENCE [LARGE SCALE GENOMIC DNA]</scope>
    <source>
        <strain evidence="5">214</strain>
    </source>
</reference>
<accession>A0AAV5MCP9</accession>
<keyword evidence="6" id="KW-1185">Reference proteome</keyword>
<sequence length="145" mass="16495">MEVATLAGGALLSATFELLLSKLNSLANAEEKQGKDLLVKLWLADLKDLVYDMEDILEEVEIDAKRLELFAKSQQKIAHTPLPEHYVYGRENDKEAILQILLSDEGRHEPYSVIPIVRMGRIEKSTLAWLIYNDDKLKDRFGLKA</sequence>
<evidence type="ECO:0000256" key="2">
    <source>
        <dbReference type="ARBA" id="ARBA00022741"/>
    </source>
</evidence>
<feature type="domain" description="Disease resistance N-terminal" evidence="4">
    <location>
        <begin position="25"/>
        <end position="74"/>
    </location>
</feature>
<evidence type="ECO:0000256" key="1">
    <source>
        <dbReference type="ARBA" id="ARBA00022737"/>
    </source>
</evidence>
<dbReference type="EMBL" id="BPVZ01000224">
    <property type="protein sequence ID" value="GKV47278.1"/>
    <property type="molecule type" value="Genomic_DNA"/>
</dbReference>
<protein>
    <recommendedName>
        <fullName evidence="4">Disease resistance N-terminal domain-containing protein</fullName>
    </recommendedName>
</protein>
<keyword evidence="2" id="KW-0547">Nucleotide-binding</keyword>